<evidence type="ECO:0000313" key="2">
    <source>
        <dbReference type="Proteomes" id="UP000824469"/>
    </source>
</evidence>
<name>A0AA38G3V8_TAXCH</name>
<reference evidence="1 2" key="1">
    <citation type="journal article" date="2021" name="Nat. Plants">
        <title>The Taxus genome provides insights into paclitaxel biosynthesis.</title>
        <authorList>
            <person name="Xiong X."/>
            <person name="Gou J."/>
            <person name="Liao Q."/>
            <person name="Li Y."/>
            <person name="Zhou Q."/>
            <person name="Bi G."/>
            <person name="Li C."/>
            <person name="Du R."/>
            <person name="Wang X."/>
            <person name="Sun T."/>
            <person name="Guo L."/>
            <person name="Liang H."/>
            <person name="Lu P."/>
            <person name="Wu Y."/>
            <person name="Zhang Z."/>
            <person name="Ro D.K."/>
            <person name="Shang Y."/>
            <person name="Huang S."/>
            <person name="Yan J."/>
        </authorList>
    </citation>
    <scope>NUCLEOTIDE SEQUENCE [LARGE SCALE GENOMIC DNA]</scope>
    <source>
        <strain evidence="1">Ta-2019</strain>
    </source>
</reference>
<dbReference type="Proteomes" id="UP000824469">
    <property type="component" value="Unassembled WGS sequence"/>
</dbReference>
<accession>A0AA38G3V8</accession>
<keyword evidence="2" id="KW-1185">Reference proteome</keyword>
<sequence>MGGNNAKRGGAWKDYTQHSDVGVNGCALVPYEVFGLGADLFGVARSQGCVIGTYVVDATL</sequence>
<comment type="caution">
    <text evidence="1">The sequence shown here is derived from an EMBL/GenBank/DDBJ whole genome shotgun (WGS) entry which is preliminary data.</text>
</comment>
<dbReference type="AlphaFoldDB" id="A0AA38G3V8"/>
<protein>
    <submittedName>
        <fullName evidence="1">Uncharacterized protein</fullName>
    </submittedName>
</protein>
<proteinExistence type="predicted"/>
<organism evidence="1 2">
    <name type="scientific">Taxus chinensis</name>
    <name type="common">Chinese yew</name>
    <name type="synonym">Taxus wallichiana var. chinensis</name>
    <dbReference type="NCBI Taxonomy" id="29808"/>
    <lineage>
        <taxon>Eukaryota</taxon>
        <taxon>Viridiplantae</taxon>
        <taxon>Streptophyta</taxon>
        <taxon>Embryophyta</taxon>
        <taxon>Tracheophyta</taxon>
        <taxon>Spermatophyta</taxon>
        <taxon>Pinopsida</taxon>
        <taxon>Pinidae</taxon>
        <taxon>Conifers II</taxon>
        <taxon>Cupressales</taxon>
        <taxon>Taxaceae</taxon>
        <taxon>Taxus</taxon>
    </lineage>
</organism>
<dbReference type="EMBL" id="JAHRHJ020000005">
    <property type="protein sequence ID" value="KAH9315752.1"/>
    <property type="molecule type" value="Genomic_DNA"/>
</dbReference>
<gene>
    <name evidence="1" type="ORF">KI387_024379</name>
</gene>
<feature type="non-terminal residue" evidence="1">
    <location>
        <position position="60"/>
    </location>
</feature>
<evidence type="ECO:0000313" key="1">
    <source>
        <dbReference type="EMBL" id="KAH9315752.1"/>
    </source>
</evidence>